<feature type="domain" description="Aldehyde dehydrogenase" evidence="5">
    <location>
        <begin position="21"/>
        <end position="473"/>
    </location>
</feature>
<dbReference type="PANTHER" id="PTHR42991:SF1">
    <property type="entry name" value="ALDEHYDE DEHYDROGENASE"/>
    <property type="match status" value="1"/>
</dbReference>
<proteinExistence type="inferred from homology"/>
<evidence type="ECO:0000256" key="2">
    <source>
        <dbReference type="ARBA" id="ARBA00023002"/>
    </source>
</evidence>
<sequence>MREYSQFHSSFVANEFLSADDSLHVKDKYTQETLGEIGLLSQEQFDHVVNSSKKAFKNYQEFDSAQRSNLLFKLRDALEDEADYFADLICREAGKPIKYAQAEISRCLETIKLAAEKARHHSSETPDLSYGPGADKMAMIQHEPEGIVFGVSPFNFPLNLALHKIAPALAVGCSVIVKPSPSTPITLLAFAKLLSTVGFPKGILNVVVCENEVAQLFLEDDRINVFSFTGSAKVGWELKANCGKKKCLLELGGNAAVIVNDVDELDEVIPKIVNGAFLYAGQICISTQRVYIASEIYEDFVSAFLEEVEMVASGDPSDKLITNGPVINAAALERIHSWVQEAINKGADLLCGGHVIDEEHNIYAPTVLTNTDPDMKVVSEEIFGPVVILEPYDSFSEAIELVNDSKYGLQAGVFTNSLVNMKEASRKIKVGGLIFNNIPGFRMDAMPYGGIKDSGLGREGIAYAMEDYTRKKLILF</sequence>
<dbReference type="InterPro" id="IPR029510">
    <property type="entry name" value="Ald_DH_CS_GLU"/>
</dbReference>
<feature type="active site" evidence="3">
    <location>
        <position position="250"/>
    </location>
</feature>
<evidence type="ECO:0000256" key="4">
    <source>
        <dbReference type="RuleBase" id="RU003345"/>
    </source>
</evidence>
<dbReference type="InterPro" id="IPR015590">
    <property type="entry name" value="Aldehyde_DH_dom"/>
</dbReference>
<evidence type="ECO:0000313" key="6">
    <source>
        <dbReference type="EMBL" id="RZF22320.1"/>
    </source>
</evidence>
<dbReference type="Gene3D" id="3.40.605.10">
    <property type="entry name" value="Aldehyde Dehydrogenase, Chain A, domain 1"/>
    <property type="match status" value="1"/>
</dbReference>
<dbReference type="InterPro" id="IPR016161">
    <property type="entry name" value="Ald_DH/histidinol_DH"/>
</dbReference>
<dbReference type="Pfam" id="PF00171">
    <property type="entry name" value="Aldedh"/>
    <property type="match status" value="1"/>
</dbReference>
<gene>
    <name evidence="6" type="ORF">DAY19_00705</name>
</gene>
<evidence type="ECO:0000313" key="7">
    <source>
        <dbReference type="Proteomes" id="UP000443582"/>
    </source>
</evidence>
<dbReference type="RefSeq" id="WP_114705265.1">
    <property type="nucleotide sequence ID" value="NZ_QDKL01000001.1"/>
</dbReference>
<organism evidence="6 7">
    <name type="scientific">Halobacteriovorax vibrionivorans</name>
    <dbReference type="NCBI Taxonomy" id="2152716"/>
    <lineage>
        <taxon>Bacteria</taxon>
        <taxon>Pseudomonadati</taxon>
        <taxon>Bdellovibrionota</taxon>
        <taxon>Bacteriovoracia</taxon>
        <taxon>Bacteriovoracales</taxon>
        <taxon>Halobacteriovoraceae</taxon>
        <taxon>Halobacteriovorax</taxon>
    </lineage>
</organism>
<protein>
    <submittedName>
        <fullName evidence="6">Aldehyde dehydrogenase family protein</fullName>
    </submittedName>
</protein>
<evidence type="ECO:0000256" key="1">
    <source>
        <dbReference type="ARBA" id="ARBA00009986"/>
    </source>
</evidence>
<name>A0ABY0IID7_9BACT</name>
<reference evidence="7" key="1">
    <citation type="journal article" date="2019" name="Int. J. Syst. Evol. Microbiol.">
        <title>Halobacteriovorax valvorus sp. nov., a novel prokaryotic predator isolated from coastal seawater of China.</title>
        <authorList>
            <person name="Chen M.-X."/>
        </authorList>
    </citation>
    <scope>NUCLEOTIDE SEQUENCE [LARGE SCALE GENOMIC DNA]</scope>
    <source>
        <strain evidence="7">BL9</strain>
    </source>
</reference>
<dbReference type="InterPro" id="IPR051020">
    <property type="entry name" value="ALDH-related_metabolic_enz"/>
</dbReference>
<dbReference type="Proteomes" id="UP000443582">
    <property type="component" value="Unassembled WGS sequence"/>
</dbReference>
<dbReference type="Gene3D" id="3.40.309.10">
    <property type="entry name" value="Aldehyde Dehydrogenase, Chain A, domain 2"/>
    <property type="match status" value="1"/>
</dbReference>
<dbReference type="EMBL" id="QDKL01000001">
    <property type="protein sequence ID" value="RZF22320.1"/>
    <property type="molecule type" value="Genomic_DNA"/>
</dbReference>
<comment type="similarity">
    <text evidence="1 4">Belongs to the aldehyde dehydrogenase family.</text>
</comment>
<keyword evidence="2 4" id="KW-0560">Oxidoreductase</keyword>
<dbReference type="SUPFAM" id="SSF53720">
    <property type="entry name" value="ALDH-like"/>
    <property type="match status" value="1"/>
</dbReference>
<dbReference type="InterPro" id="IPR016162">
    <property type="entry name" value="Ald_DH_N"/>
</dbReference>
<evidence type="ECO:0000259" key="5">
    <source>
        <dbReference type="Pfam" id="PF00171"/>
    </source>
</evidence>
<dbReference type="PANTHER" id="PTHR42991">
    <property type="entry name" value="ALDEHYDE DEHYDROGENASE"/>
    <property type="match status" value="1"/>
</dbReference>
<dbReference type="PROSITE" id="PS00687">
    <property type="entry name" value="ALDEHYDE_DEHYDR_GLU"/>
    <property type="match status" value="1"/>
</dbReference>
<comment type="caution">
    <text evidence="6">The sequence shown here is derived from an EMBL/GenBank/DDBJ whole genome shotgun (WGS) entry which is preliminary data.</text>
</comment>
<evidence type="ECO:0000256" key="3">
    <source>
        <dbReference type="PROSITE-ProRule" id="PRU10007"/>
    </source>
</evidence>
<accession>A0ABY0IID7</accession>
<dbReference type="InterPro" id="IPR016163">
    <property type="entry name" value="Ald_DH_C"/>
</dbReference>
<keyword evidence="7" id="KW-1185">Reference proteome</keyword>